<dbReference type="PANTHER" id="PTHR34351">
    <property type="entry name" value="SLR1927 PROTEIN-RELATED"/>
    <property type="match status" value="1"/>
</dbReference>
<dbReference type="PANTHER" id="PTHR34351:SF1">
    <property type="entry name" value="SLR1927 PROTEIN"/>
    <property type="match status" value="1"/>
</dbReference>
<organism evidence="1 2">
    <name type="scientific">Candidatus Magnetominusculus xianensis</name>
    <dbReference type="NCBI Taxonomy" id="1748249"/>
    <lineage>
        <taxon>Bacteria</taxon>
        <taxon>Pseudomonadati</taxon>
        <taxon>Nitrospirota</taxon>
        <taxon>Nitrospiria</taxon>
        <taxon>Nitrospirales</taxon>
        <taxon>Nitrospiraceae</taxon>
        <taxon>Candidatus Magnetominusculus</taxon>
    </lineage>
</organism>
<reference evidence="1 2" key="1">
    <citation type="submission" date="2015-11" db="EMBL/GenBank/DDBJ databases">
        <authorList>
            <person name="Lin W."/>
        </authorList>
    </citation>
    <scope>NUCLEOTIDE SEQUENCE [LARGE SCALE GENOMIC DNA]</scope>
    <source>
        <strain evidence="1 2">HCH-1</strain>
    </source>
</reference>
<comment type="caution">
    <text evidence="1">The sequence shown here is derived from an EMBL/GenBank/DDBJ whole genome shotgun (WGS) entry which is preliminary data.</text>
</comment>
<evidence type="ECO:0008006" key="3">
    <source>
        <dbReference type="Google" id="ProtNLM"/>
    </source>
</evidence>
<accession>A0ABR5SI53</accession>
<protein>
    <recommendedName>
        <fullName evidence="3">DUF58 domain-containing protein</fullName>
    </recommendedName>
</protein>
<evidence type="ECO:0000313" key="1">
    <source>
        <dbReference type="EMBL" id="KWT92013.1"/>
    </source>
</evidence>
<gene>
    <name evidence="1" type="ORF">ASN18_0621</name>
</gene>
<keyword evidence="2" id="KW-1185">Reference proteome</keyword>
<dbReference type="Proteomes" id="UP000060487">
    <property type="component" value="Unassembled WGS sequence"/>
</dbReference>
<proteinExistence type="predicted"/>
<sequence length="256" mass="28167">MLGFMGVSGIFGKRNLSKIEVSTESPPEIYAGVEFPLKITLTNNRGFLPGFLLSVTADGTVVMFPFTDTKTAQYKYIPFTFPTRGVHLVRDIYICSVFPFNFFMRCTPVSCSKEFVVFPAPKKCTLSGADGRSMRSGGEGASDRTGFDSDIVSIRNYIQGDPLKYISWKATARSGKLKTKELSSMSFDPVLIDFDNTTGIADREERISCITYTIVTLIKRNIPVGLKIGEKVYPPGTSHASRATLLNALALLPPEN</sequence>
<evidence type="ECO:0000313" key="2">
    <source>
        <dbReference type="Proteomes" id="UP000060487"/>
    </source>
</evidence>
<dbReference type="EMBL" id="LNQR01000024">
    <property type="protein sequence ID" value="KWT92013.1"/>
    <property type="molecule type" value="Genomic_DNA"/>
</dbReference>
<name>A0ABR5SI53_9BACT</name>